<dbReference type="InterPro" id="IPR000073">
    <property type="entry name" value="AB_hydrolase_1"/>
</dbReference>
<dbReference type="PROSITE" id="PS51819">
    <property type="entry name" value="VOC"/>
    <property type="match status" value="1"/>
</dbReference>
<dbReference type="PANTHER" id="PTHR10992:SF1086">
    <property type="entry name" value="AB HYDROLASE-1 DOMAIN-CONTAINING PROTEIN"/>
    <property type="match status" value="1"/>
</dbReference>
<keyword evidence="3" id="KW-1185">Reference proteome</keyword>
<dbReference type="Proteomes" id="UP001605036">
    <property type="component" value="Unassembled WGS sequence"/>
</dbReference>
<accession>A0ABD1Y5I7</accession>
<dbReference type="InterPro" id="IPR004360">
    <property type="entry name" value="Glyas_Fos-R_dOase_dom"/>
</dbReference>
<dbReference type="Gene3D" id="3.10.180.10">
    <property type="entry name" value="2,3-Dihydroxybiphenyl 1,2-Dioxygenase, domain 1"/>
    <property type="match status" value="1"/>
</dbReference>
<dbReference type="Pfam" id="PF00903">
    <property type="entry name" value="Glyoxalase"/>
    <property type="match status" value="1"/>
</dbReference>
<dbReference type="AlphaFoldDB" id="A0ABD1Y5I7"/>
<dbReference type="InterPro" id="IPR029068">
    <property type="entry name" value="Glyas_Bleomycin-R_OHBP_Dase"/>
</dbReference>
<dbReference type="SUPFAM" id="SSF53474">
    <property type="entry name" value="alpha/beta-Hydrolases"/>
    <property type="match status" value="1"/>
</dbReference>
<evidence type="ECO:0000259" key="1">
    <source>
        <dbReference type="PROSITE" id="PS51819"/>
    </source>
</evidence>
<dbReference type="Gene3D" id="3.40.50.1820">
    <property type="entry name" value="alpha/beta hydrolase"/>
    <property type="match status" value="1"/>
</dbReference>
<dbReference type="SUPFAM" id="SSF54593">
    <property type="entry name" value="Glyoxalase/Bleomycin resistance protein/Dihydroxybiphenyl dioxygenase"/>
    <property type="match status" value="1"/>
</dbReference>
<dbReference type="InterPro" id="IPR029058">
    <property type="entry name" value="AB_hydrolase_fold"/>
</dbReference>
<organism evidence="2 3">
    <name type="scientific">Riccia fluitans</name>
    <dbReference type="NCBI Taxonomy" id="41844"/>
    <lineage>
        <taxon>Eukaryota</taxon>
        <taxon>Viridiplantae</taxon>
        <taxon>Streptophyta</taxon>
        <taxon>Embryophyta</taxon>
        <taxon>Marchantiophyta</taxon>
        <taxon>Marchantiopsida</taxon>
        <taxon>Marchantiidae</taxon>
        <taxon>Marchantiales</taxon>
        <taxon>Ricciaceae</taxon>
        <taxon>Riccia</taxon>
    </lineage>
</organism>
<dbReference type="InterPro" id="IPR045889">
    <property type="entry name" value="MES/HNL"/>
</dbReference>
<dbReference type="CDD" id="cd07245">
    <property type="entry name" value="VOC_like"/>
    <property type="match status" value="1"/>
</dbReference>
<proteinExistence type="predicted"/>
<feature type="domain" description="VOC" evidence="1">
    <location>
        <begin position="60"/>
        <end position="192"/>
    </location>
</feature>
<reference evidence="2 3" key="1">
    <citation type="submission" date="2024-09" db="EMBL/GenBank/DDBJ databases">
        <title>Chromosome-scale assembly of Riccia fluitans.</title>
        <authorList>
            <person name="Paukszto L."/>
            <person name="Sawicki J."/>
            <person name="Karawczyk K."/>
            <person name="Piernik-Szablinska J."/>
            <person name="Szczecinska M."/>
            <person name="Mazdziarz M."/>
        </authorList>
    </citation>
    <scope>NUCLEOTIDE SEQUENCE [LARGE SCALE GENOMIC DNA]</scope>
    <source>
        <strain evidence="2">Rf_01</strain>
        <tissue evidence="2">Aerial parts of the thallus</tissue>
    </source>
</reference>
<protein>
    <recommendedName>
        <fullName evidence="1">VOC domain-containing protein</fullName>
    </recommendedName>
</protein>
<gene>
    <name evidence="2" type="ORF">R1flu_002237</name>
</gene>
<dbReference type="Pfam" id="PF12697">
    <property type="entry name" value="Abhydrolase_6"/>
    <property type="match status" value="1"/>
</dbReference>
<comment type="caution">
    <text evidence="2">The sequence shown here is derived from an EMBL/GenBank/DDBJ whole genome shotgun (WGS) entry which is preliminary data.</text>
</comment>
<evidence type="ECO:0000313" key="2">
    <source>
        <dbReference type="EMBL" id="KAL2622032.1"/>
    </source>
</evidence>
<dbReference type="InterPro" id="IPR037523">
    <property type="entry name" value="VOC_core"/>
</dbReference>
<dbReference type="EMBL" id="JBHFFA010000006">
    <property type="protein sequence ID" value="KAL2622032.1"/>
    <property type="molecule type" value="Genomic_DNA"/>
</dbReference>
<dbReference type="PANTHER" id="PTHR10992">
    <property type="entry name" value="METHYLESTERASE FAMILY MEMBER"/>
    <property type="match status" value="1"/>
</dbReference>
<evidence type="ECO:0000313" key="3">
    <source>
        <dbReference type="Proteomes" id="UP001605036"/>
    </source>
</evidence>
<sequence length="497" mass="55784">MLYLSNSTRHYLYGKGVSENCGVILSQRRTKVCGPSPAGWNIVPRAVTQDIMVGPFSGVILHHIARETENVQETAQFYKDIFGFQPVETPKEFGDSVVWVELPPSHALHIIKRKPDSRLPESPFTCTDDARREESALQTGHHLSFRVSDYDAAIRLLKEKSIPYFEKTQQEGTIKQAFFFDPDGNGLEIGNWPTSVVSIANLKRTFRCTFNFLSYLCVCGRSSRGRKPLQDGLMADNIDRVQLKSTSGKEAKDELTFLLIHGSMHGAWCWYKVVTILQERGYNVTAVDMTSLGKDKTSPDSVATMSQYTEPAIQCIANVTGKVIIVGHSSGGSAISYIMEQCTEKIEKAIFLAASMPLSGAQRPLWEPCREIGDRVFFTYGNGPEAPPTSAAVNLKYAPTVYYNECPKEDITLALSLLLPHPLQPLRESLSLTPERYGRIRRFYIKATKEGLDGQERQQKVVESNPPERVFEIDSDHSPFFSKPEILISILEEIYRL</sequence>
<name>A0ABD1Y5I7_9MARC</name>